<dbReference type="GO" id="GO:0005741">
    <property type="term" value="C:mitochondrial outer membrane"/>
    <property type="evidence" value="ECO:0007669"/>
    <property type="project" value="TreeGrafter"/>
</dbReference>
<keyword evidence="3 6" id="KW-0812">Transmembrane</keyword>
<feature type="transmembrane region" description="Helical" evidence="6">
    <location>
        <begin position="80"/>
        <end position="100"/>
    </location>
</feature>
<dbReference type="AlphaFoldDB" id="A0A1Q3FSZ2"/>
<evidence type="ECO:0000256" key="6">
    <source>
        <dbReference type="SAM" id="Phobius"/>
    </source>
</evidence>
<dbReference type="PANTHER" id="PTHR10057">
    <property type="entry name" value="PERIPHERAL-TYPE BENZODIAZEPINE RECEPTOR"/>
    <property type="match status" value="1"/>
</dbReference>
<evidence type="ECO:0000256" key="4">
    <source>
        <dbReference type="ARBA" id="ARBA00022989"/>
    </source>
</evidence>
<dbReference type="InterPro" id="IPR004307">
    <property type="entry name" value="TspO_MBR"/>
</dbReference>
<feature type="transmembrane region" description="Helical" evidence="6">
    <location>
        <begin position="6"/>
        <end position="27"/>
    </location>
</feature>
<protein>
    <submittedName>
        <fullName evidence="7">Putative peripheral-type benzodiazepine receptor</fullName>
    </submittedName>
</protein>
<evidence type="ECO:0000256" key="1">
    <source>
        <dbReference type="ARBA" id="ARBA00004141"/>
    </source>
</evidence>
<feature type="transmembrane region" description="Helical" evidence="6">
    <location>
        <begin position="47"/>
        <end position="68"/>
    </location>
</feature>
<keyword evidence="5 6" id="KW-0472">Membrane</keyword>
<dbReference type="GO" id="GO:0033013">
    <property type="term" value="P:tetrapyrrole metabolic process"/>
    <property type="evidence" value="ECO:0007669"/>
    <property type="project" value="UniProtKB-ARBA"/>
</dbReference>
<evidence type="ECO:0000256" key="5">
    <source>
        <dbReference type="ARBA" id="ARBA00023136"/>
    </source>
</evidence>
<dbReference type="PANTHER" id="PTHR10057:SF0">
    <property type="entry name" value="TRANSLOCATOR PROTEIN"/>
    <property type="match status" value="1"/>
</dbReference>
<organism evidence="7">
    <name type="scientific">Culex tarsalis</name>
    <name type="common">Encephalitis mosquito</name>
    <dbReference type="NCBI Taxonomy" id="7177"/>
    <lineage>
        <taxon>Eukaryota</taxon>
        <taxon>Metazoa</taxon>
        <taxon>Ecdysozoa</taxon>
        <taxon>Arthropoda</taxon>
        <taxon>Hexapoda</taxon>
        <taxon>Insecta</taxon>
        <taxon>Pterygota</taxon>
        <taxon>Neoptera</taxon>
        <taxon>Endopterygota</taxon>
        <taxon>Diptera</taxon>
        <taxon>Nematocera</taxon>
        <taxon>Culicoidea</taxon>
        <taxon>Culicidae</taxon>
        <taxon>Culicinae</taxon>
        <taxon>Culicini</taxon>
        <taxon>Culex</taxon>
        <taxon>Culex</taxon>
    </lineage>
</organism>
<dbReference type="EMBL" id="GFDL01004331">
    <property type="protein sequence ID" value="JAV30714.1"/>
    <property type="molecule type" value="Transcribed_RNA"/>
</dbReference>
<name>A0A1Q3FSZ2_CULTA</name>
<dbReference type="Pfam" id="PF03073">
    <property type="entry name" value="TspO_MBR"/>
    <property type="match status" value="1"/>
</dbReference>
<dbReference type="FunFam" id="1.20.1260.100:FF:000001">
    <property type="entry name" value="translocator protein 2"/>
    <property type="match status" value="1"/>
</dbReference>
<evidence type="ECO:0000256" key="3">
    <source>
        <dbReference type="ARBA" id="ARBA00022692"/>
    </source>
</evidence>
<comment type="similarity">
    <text evidence="2">Belongs to the TspO/BZRP family.</text>
</comment>
<keyword evidence="7" id="KW-0675">Receptor</keyword>
<evidence type="ECO:0000313" key="7">
    <source>
        <dbReference type="EMBL" id="JAV30714.1"/>
    </source>
</evidence>
<feature type="transmembrane region" description="Helical" evidence="6">
    <location>
        <begin position="132"/>
        <end position="152"/>
    </location>
</feature>
<dbReference type="PIRSF" id="PIRSF005859">
    <property type="entry name" value="PBR"/>
    <property type="match status" value="1"/>
</dbReference>
<reference evidence="7" key="1">
    <citation type="submission" date="2017-01" db="EMBL/GenBank/DDBJ databases">
        <title>A deep insight into the sialotranscriptome of adult male and female Cluex tarsalis mosquitoes.</title>
        <authorList>
            <person name="Ribeiro J.M."/>
            <person name="Moreira F."/>
            <person name="Bernard K.A."/>
            <person name="Calvo E."/>
        </authorList>
    </citation>
    <scope>NUCLEOTIDE SEQUENCE</scope>
    <source>
        <strain evidence="7">Kern County</strain>
        <tissue evidence="7">Salivary glands</tissue>
    </source>
</reference>
<dbReference type="InterPro" id="IPR038330">
    <property type="entry name" value="TspO/MBR-related_sf"/>
</dbReference>
<keyword evidence="4 6" id="KW-1133">Transmembrane helix</keyword>
<evidence type="ECO:0000256" key="2">
    <source>
        <dbReference type="ARBA" id="ARBA00007524"/>
    </source>
</evidence>
<accession>A0A1Q3FSZ2</accession>
<dbReference type="CDD" id="cd15904">
    <property type="entry name" value="TSPO_MBR"/>
    <property type="match status" value="1"/>
</dbReference>
<comment type="subcellular location">
    <subcellularLocation>
        <location evidence="1">Membrane</location>
        <topology evidence="1">Multi-pass membrane protein</topology>
    </subcellularLocation>
</comment>
<sequence length="172" mass="19256">MNSEILKIAGAIALPQIGGLICAYLALPEMMGWYQRLNFPPIVPPNWVFPPVWTILNAGIGYASYLVWQDGGGFNGTARLPLILYGIQLALNWAWTPIFYKLHKLKWSFFESLVHAGAVAATGFAFFDVNKIAGYLVIPYFAWCSFASLLNFEIYRRNPQESATIEETTEGN</sequence>
<dbReference type="Gene3D" id="1.20.1260.100">
    <property type="entry name" value="TspO/MBR protein"/>
    <property type="match status" value="1"/>
</dbReference>
<proteinExistence type="inferred from homology"/>